<dbReference type="PANTHER" id="PTHR12357:SF3">
    <property type="entry name" value="YTH DOMAIN-CONTAINING PROTEIN 1"/>
    <property type="match status" value="1"/>
</dbReference>
<dbReference type="GO" id="GO:0000381">
    <property type="term" value="P:regulation of alternative mRNA splicing, via spliceosome"/>
    <property type="evidence" value="ECO:0007669"/>
    <property type="project" value="TreeGrafter"/>
</dbReference>
<dbReference type="InterPro" id="IPR012677">
    <property type="entry name" value="Nucleotide-bd_a/b_plait_sf"/>
</dbReference>
<dbReference type="Pfam" id="PF25701">
    <property type="entry name" value="RRM_YTH1"/>
    <property type="match status" value="1"/>
</dbReference>
<dbReference type="Gene3D" id="3.10.590.10">
    <property type="entry name" value="ph1033 like domains"/>
    <property type="match status" value="2"/>
</dbReference>
<dbReference type="Gene3D" id="3.30.70.330">
    <property type="match status" value="1"/>
</dbReference>
<feature type="domain" description="RRM" evidence="3">
    <location>
        <begin position="44"/>
        <end position="131"/>
    </location>
</feature>
<reference evidence="5 6" key="1">
    <citation type="submission" date="2023-06" db="EMBL/GenBank/DDBJ databases">
        <title>Black Yeasts Isolated from many extreme environments.</title>
        <authorList>
            <person name="Coleine C."/>
            <person name="Stajich J.E."/>
            <person name="Selbmann L."/>
        </authorList>
    </citation>
    <scope>NUCLEOTIDE SEQUENCE [LARGE SCALE GENOMIC DNA]</scope>
    <source>
        <strain evidence="5 6">CCFEE 5887</strain>
    </source>
</reference>
<feature type="compositionally biased region" description="Basic and acidic residues" evidence="2">
    <location>
        <begin position="239"/>
        <end position="249"/>
    </location>
</feature>
<keyword evidence="6" id="KW-1185">Reference proteome</keyword>
<gene>
    <name evidence="5" type="ORF">LTR25_002791</name>
</gene>
<dbReference type="InterPro" id="IPR007275">
    <property type="entry name" value="YTH_domain"/>
</dbReference>
<dbReference type="Proteomes" id="UP001345827">
    <property type="component" value="Unassembled WGS sequence"/>
</dbReference>
<evidence type="ECO:0000313" key="5">
    <source>
        <dbReference type="EMBL" id="KAK5541014.1"/>
    </source>
</evidence>
<dbReference type="PROSITE" id="PS50882">
    <property type="entry name" value="YTH"/>
    <property type="match status" value="1"/>
</dbReference>
<dbReference type="EMBL" id="JAXLQG010000004">
    <property type="protein sequence ID" value="KAK5541014.1"/>
    <property type="molecule type" value="Genomic_DNA"/>
</dbReference>
<feature type="region of interest" description="Disordered" evidence="2">
    <location>
        <begin position="307"/>
        <end position="337"/>
    </location>
</feature>
<keyword evidence="1" id="KW-0694">RNA-binding</keyword>
<feature type="region of interest" description="Disordered" evidence="2">
    <location>
        <begin position="239"/>
        <end position="287"/>
    </location>
</feature>
<evidence type="ECO:0008006" key="7">
    <source>
        <dbReference type="Google" id="ProtNLM"/>
    </source>
</evidence>
<dbReference type="SUPFAM" id="SSF54928">
    <property type="entry name" value="RNA-binding domain, RBD"/>
    <property type="match status" value="1"/>
</dbReference>
<name>A0AAV9QHN7_9PEZI</name>
<organism evidence="5 6">
    <name type="scientific">Vermiconidia calcicola</name>
    <dbReference type="NCBI Taxonomy" id="1690605"/>
    <lineage>
        <taxon>Eukaryota</taxon>
        <taxon>Fungi</taxon>
        <taxon>Dikarya</taxon>
        <taxon>Ascomycota</taxon>
        <taxon>Pezizomycotina</taxon>
        <taxon>Dothideomycetes</taxon>
        <taxon>Dothideomycetidae</taxon>
        <taxon>Mycosphaerellales</taxon>
        <taxon>Extremaceae</taxon>
        <taxon>Vermiconidia</taxon>
    </lineage>
</organism>
<dbReference type="SMART" id="SM00360">
    <property type="entry name" value="RRM"/>
    <property type="match status" value="1"/>
</dbReference>
<proteinExistence type="predicted"/>
<dbReference type="Pfam" id="PF04146">
    <property type="entry name" value="YTH"/>
    <property type="match status" value="1"/>
</dbReference>
<dbReference type="GO" id="GO:0003729">
    <property type="term" value="F:mRNA binding"/>
    <property type="evidence" value="ECO:0007669"/>
    <property type="project" value="TreeGrafter"/>
</dbReference>
<evidence type="ECO:0000259" key="3">
    <source>
        <dbReference type="PROSITE" id="PS50102"/>
    </source>
</evidence>
<dbReference type="CDD" id="cd21134">
    <property type="entry name" value="YTH"/>
    <property type="match status" value="1"/>
</dbReference>
<dbReference type="GO" id="GO:0005654">
    <property type="term" value="C:nucleoplasm"/>
    <property type="evidence" value="ECO:0007669"/>
    <property type="project" value="TreeGrafter"/>
</dbReference>
<dbReference type="PROSITE" id="PS50102">
    <property type="entry name" value="RRM"/>
    <property type="match status" value="1"/>
</dbReference>
<evidence type="ECO:0000256" key="2">
    <source>
        <dbReference type="SAM" id="MobiDB-lite"/>
    </source>
</evidence>
<protein>
    <recommendedName>
        <fullName evidence="7">YTH domain-containing protein</fullName>
    </recommendedName>
</protein>
<dbReference type="GO" id="GO:1990247">
    <property type="term" value="F:N6-methyladenosine-containing RNA reader activity"/>
    <property type="evidence" value="ECO:0007669"/>
    <property type="project" value="TreeGrafter"/>
</dbReference>
<dbReference type="InterPro" id="IPR035979">
    <property type="entry name" value="RBD_domain_sf"/>
</dbReference>
<feature type="compositionally biased region" description="Polar residues" evidence="2">
    <location>
        <begin position="250"/>
        <end position="285"/>
    </location>
</feature>
<accession>A0AAV9QHN7</accession>
<dbReference type="InterPro" id="IPR057720">
    <property type="entry name" value="RRM_YTH1"/>
</dbReference>
<sequence length="457" mass="51133">MLSPLSQEGLDNFKRTSAPRRIPSHTSNSVPRQRRRSSRHWGDHALWVGNIPQNTTVMSLRDYFADAAPSELLTISYNPDAKYAFVNFSTEPARIAAIAKAASGLFDGRRLDCRIRGDNASRSTKVSYGLNASDHRGVSISPERHENLWHKVEELYQYPEADPSQRGKVKYFILKSYSLEALYQSLATNLWYIPKRHVERLNHAFQTAGKVYFLFSINGSREFFGYALMTSEIQMADEATPHAARETRTADASAQQSPVQLRSYTANSRAESRSRAPSTASSDASLGSIHYEPERRRIIWEASHHVSDPQLHVSSPEDSTPDVLSPVTPSESGSPDTRFRNLAMTSGSLAYGSGSPFFTSLANSYGYQSNDNPPGSELQHISNPCQIKWLSTLNLPFDEVRGLKNPWNEGKEVHIARNVTAVESEAGATLLTRWRGKEEARRMKISTEAISKAWPVR</sequence>
<evidence type="ECO:0000313" key="6">
    <source>
        <dbReference type="Proteomes" id="UP001345827"/>
    </source>
</evidence>
<dbReference type="InterPro" id="IPR000504">
    <property type="entry name" value="RRM_dom"/>
</dbReference>
<dbReference type="AlphaFoldDB" id="A0AAV9QHN7"/>
<feature type="domain" description="YTH" evidence="4">
    <location>
        <begin position="169"/>
        <end position="305"/>
    </location>
</feature>
<feature type="region of interest" description="Disordered" evidence="2">
    <location>
        <begin position="1"/>
        <end position="37"/>
    </location>
</feature>
<dbReference type="InterPro" id="IPR045168">
    <property type="entry name" value="YTH_prot"/>
</dbReference>
<evidence type="ECO:0000259" key="4">
    <source>
        <dbReference type="PROSITE" id="PS50882"/>
    </source>
</evidence>
<dbReference type="GO" id="GO:0000398">
    <property type="term" value="P:mRNA splicing, via spliceosome"/>
    <property type="evidence" value="ECO:0007669"/>
    <property type="project" value="TreeGrafter"/>
</dbReference>
<comment type="caution">
    <text evidence="5">The sequence shown here is derived from an EMBL/GenBank/DDBJ whole genome shotgun (WGS) entry which is preliminary data.</text>
</comment>
<evidence type="ECO:0000256" key="1">
    <source>
        <dbReference type="PROSITE-ProRule" id="PRU00176"/>
    </source>
</evidence>
<dbReference type="PANTHER" id="PTHR12357">
    <property type="entry name" value="YTH YT521-B HOMOLOGY DOMAIN-CONTAINING"/>
    <property type="match status" value="1"/>
</dbReference>